<feature type="signal peptide" evidence="2">
    <location>
        <begin position="1"/>
        <end position="23"/>
    </location>
</feature>
<evidence type="ECO:0000256" key="2">
    <source>
        <dbReference type="SAM" id="SignalP"/>
    </source>
</evidence>
<evidence type="ECO:0000313" key="4">
    <source>
        <dbReference type="Proteomes" id="UP001589647"/>
    </source>
</evidence>
<dbReference type="Proteomes" id="UP001589647">
    <property type="component" value="Unassembled WGS sequence"/>
</dbReference>
<dbReference type="PROSITE" id="PS51318">
    <property type="entry name" value="TAT"/>
    <property type="match status" value="1"/>
</dbReference>
<feature type="compositionally biased region" description="Low complexity" evidence="1">
    <location>
        <begin position="95"/>
        <end position="116"/>
    </location>
</feature>
<comment type="caution">
    <text evidence="3">The sequence shown here is derived from an EMBL/GenBank/DDBJ whole genome shotgun (WGS) entry which is preliminary data.</text>
</comment>
<gene>
    <name evidence="3" type="ORF">ACFFV7_47705</name>
</gene>
<dbReference type="PROSITE" id="PS51257">
    <property type="entry name" value="PROKAR_LIPOPROTEIN"/>
    <property type="match status" value="1"/>
</dbReference>
<evidence type="ECO:0000313" key="3">
    <source>
        <dbReference type="EMBL" id="MFB9208943.1"/>
    </source>
</evidence>
<dbReference type="InterPro" id="IPR006311">
    <property type="entry name" value="TAT_signal"/>
</dbReference>
<protein>
    <submittedName>
        <fullName evidence="3">Uncharacterized protein</fullName>
    </submittedName>
</protein>
<accession>A0ABV5IWJ8</accession>
<keyword evidence="2" id="KW-0732">Signal</keyword>
<feature type="chain" id="PRO_5045847881" evidence="2">
    <location>
        <begin position="24"/>
        <end position="164"/>
    </location>
</feature>
<reference evidence="3 4" key="1">
    <citation type="submission" date="2024-09" db="EMBL/GenBank/DDBJ databases">
        <authorList>
            <person name="Sun Q."/>
            <person name="Mori K."/>
        </authorList>
    </citation>
    <scope>NUCLEOTIDE SEQUENCE [LARGE SCALE GENOMIC DNA]</scope>
    <source>
        <strain evidence="3 4">CCM 3426</strain>
    </source>
</reference>
<organism evidence="3 4">
    <name type="scientific">Nonomuraea spiralis</name>
    <dbReference type="NCBI Taxonomy" id="46182"/>
    <lineage>
        <taxon>Bacteria</taxon>
        <taxon>Bacillati</taxon>
        <taxon>Actinomycetota</taxon>
        <taxon>Actinomycetes</taxon>
        <taxon>Streptosporangiales</taxon>
        <taxon>Streptosporangiaceae</taxon>
        <taxon>Nonomuraea</taxon>
    </lineage>
</organism>
<feature type="region of interest" description="Disordered" evidence="1">
    <location>
        <begin position="86"/>
        <end position="131"/>
    </location>
</feature>
<sequence length="164" mass="16909">MRPRHLSRRAVLAGAAAALTACSASGPAKPPVPVPDSPETVLLRQVIADKERTVALYSALIADGADVLEPFRARHQAHLAELRKYLPAGAPPTTPAGSATPSGSPSATPSKSPKPSLSRLRDLESRAAARRPRQLAVLSPGVAQLVASIGACEAVHAVSLPKSL</sequence>
<evidence type="ECO:0000256" key="1">
    <source>
        <dbReference type="SAM" id="MobiDB-lite"/>
    </source>
</evidence>
<dbReference type="RefSeq" id="WP_125647051.1">
    <property type="nucleotide sequence ID" value="NZ_BMRC01000031.1"/>
</dbReference>
<keyword evidence="4" id="KW-1185">Reference proteome</keyword>
<dbReference type="EMBL" id="JBHMEI010000090">
    <property type="protein sequence ID" value="MFB9208943.1"/>
    <property type="molecule type" value="Genomic_DNA"/>
</dbReference>
<proteinExistence type="predicted"/>
<name>A0ABV5IWJ8_9ACTN</name>